<accession>A0A3S2VB97</accession>
<keyword evidence="3" id="KW-0804">Transcription</keyword>
<evidence type="ECO:0000259" key="4">
    <source>
        <dbReference type="PROSITE" id="PS50949"/>
    </source>
</evidence>
<dbReference type="PANTHER" id="PTHR43537:SF24">
    <property type="entry name" value="GLUCONATE OPERON TRANSCRIPTIONAL REPRESSOR"/>
    <property type="match status" value="1"/>
</dbReference>
<dbReference type="SUPFAM" id="SSF48008">
    <property type="entry name" value="GntR ligand-binding domain-like"/>
    <property type="match status" value="1"/>
</dbReference>
<dbReference type="GO" id="GO:0003677">
    <property type="term" value="F:DNA binding"/>
    <property type="evidence" value="ECO:0007669"/>
    <property type="project" value="UniProtKB-KW"/>
</dbReference>
<sequence>MSSSKLYRNKMPLRDIVGEHIRSSIYDGTFAPGTRLVEQELAERYSVSRLPVREALRVLHNEGLVEHLPTRGMVVRTLDERQVCELYDLREVLEVLAAQQASERVAQGAECGLASALHKAREAAGEDDVAGVHAANSVLHREITALADNVLLAQTLEPIVGRVDWLRRGVEDFVVIFDEHVALADAIAGGDVEGAGEAARAHVRASRERTLTVLFG</sequence>
<dbReference type="Pfam" id="PF00392">
    <property type="entry name" value="GntR"/>
    <property type="match status" value="1"/>
</dbReference>
<dbReference type="Gene3D" id="1.20.120.530">
    <property type="entry name" value="GntR ligand-binding domain-like"/>
    <property type="match status" value="1"/>
</dbReference>
<evidence type="ECO:0000313" key="5">
    <source>
        <dbReference type="EMBL" id="RVU18953.1"/>
    </source>
</evidence>
<dbReference type="InterPro" id="IPR011711">
    <property type="entry name" value="GntR_C"/>
</dbReference>
<dbReference type="PRINTS" id="PR00035">
    <property type="entry name" value="HTHGNTR"/>
</dbReference>
<dbReference type="PANTHER" id="PTHR43537">
    <property type="entry name" value="TRANSCRIPTIONAL REGULATOR, GNTR FAMILY"/>
    <property type="match status" value="1"/>
</dbReference>
<evidence type="ECO:0000256" key="2">
    <source>
        <dbReference type="ARBA" id="ARBA00023125"/>
    </source>
</evidence>
<dbReference type="InterPro" id="IPR036390">
    <property type="entry name" value="WH_DNA-bd_sf"/>
</dbReference>
<dbReference type="InterPro" id="IPR036388">
    <property type="entry name" value="WH-like_DNA-bd_sf"/>
</dbReference>
<dbReference type="SMART" id="SM00345">
    <property type="entry name" value="HTH_GNTR"/>
    <property type="match status" value="1"/>
</dbReference>
<comment type="caution">
    <text evidence="5">The sequence shown here is derived from an EMBL/GenBank/DDBJ whole genome shotgun (WGS) entry which is preliminary data.</text>
</comment>
<organism evidence="5 6">
    <name type="scientific">Streptomyces antnestii</name>
    <dbReference type="NCBI Taxonomy" id="2494256"/>
    <lineage>
        <taxon>Bacteria</taxon>
        <taxon>Bacillati</taxon>
        <taxon>Actinomycetota</taxon>
        <taxon>Actinomycetes</taxon>
        <taxon>Kitasatosporales</taxon>
        <taxon>Streptomycetaceae</taxon>
        <taxon>Streptomyces</taxon>
    </lineage>
</organism>
<dbReference type="GO" id="GO:0003700">
    <property type="term" value="F:DNA-binding transcription factor activity"/>
    <property type="evidence" value="ECO:0007669"/>
    <property type="project" value="InterPro"/>
</dbReference>
<dbReference type="PROSITE" id="PS50949">
    <property type="entry name" value="HTH_GNTR"/>
    <property type="match status" value="1"/>
</dbReference>
<gene>
    <name evidence="5" type="ORF">EOT10_31095</name>
</gene>
<evidence type="ECO:0000313" key="6">
    <source>
        <dbReference type="Proteomes" id="UP000283128"/>
    </source>
</evidence>
<dbReference type="CDD" id="cd07377">
    <property type="entry name" value="WHTH_GntR"/>
    <property type="match status" value="1"/>
</dbReference>
<reference evidence="5 6" key="1">
    <citation type="submission" date="2019-01" db="EMBL/GenBank/DDBJ databases">
        <title>Genome sequences of Streptomyces and Rhizobium isolates collected from root and soil.</title>
        <authorList>
            <person name="Chhettri S."/>
            <person name="Sevigny J.L."/>
            <person name="Sen A."/>
            <person name="Ennis N."/>
            <person name="Tisa L."/>
        </authorList>
    </citation>
    <scope>NUCLEOTIDE SEQUENCE [LARGE SCALE GENOMIC DNA]</scope>
    <source>
        <strain evidence="5 6">San01</strain>
    </source>
</reference>
<dbReference type="InterPro" id="IPR000524">
    <property type="entry name" value="Tscrpt_reg_HTH_GntR"/>
</dbReference>
<dbReference type="EMBL" id="RZYA01000019">
    <property type="protein sequence ID" value="RVU18953.1"/>
    <property type="molecule type" value="Genomic_DNA"/>
</dbReference>
<dbReference type="RefSeq" id="WP_127831703.1">
    <property type="nucleotide sequence ID" value="NZ_RZYA01000019.1"/>
</dbReference>
<evidence type="ECO:0000256" key="1">
    <source>
        <dbReference type="ARBA" id="ARBA00023015"/>
    </source>
</evidence>
<dbReference type="OrthoDB" id="8664638at2"/>
<dbReference type="Proteomes" id="UP000283128">
    <property type="component" value="Unassembled WGS sequence"/>
</dbReference>
<dbReference type="SUPFAM" id="SSF46785">
    <property type="entry name" value="Winged helix' DNA-binding domain"/>
    <property type="match status" value="1"/>
</dbReference>
<proteinExistence type="predicted"/>
<dbReference type="AlphaFoldDB" id="A0A3S2VB97"/>
<dbReference type="InterPro" id="IPR008920">
    <property type="entry name" value="TF_FadR/GntR_C"/>
</dbReference>
<feature type="domain" description="HTH gntR-type" evidence="4">
    <location>
        <begin position="11"/>
        <end position="78"/>
    </location>
</feature>
<keyword evidence="6" id="KW-1185">Reference proteome</keyword>
<dbReference type="Pfam" id="PF07729">
    <property type="entry name" value="FCD"/>
    <property type="match status" value="1"/>
</dbReference>
<evidence type="ECO:0000256" key="3">
    <source>
        <dbReference type="ARBA" id="ARBA00023163"/>
    </source>
</evidence>
<name>A0A3S2VB97_9ACTN</name>
<dbReference type="Gene3D" id="1.10.10.10">
    <property type="entry name" value="Winged helix-like DNA-binding domain superfamily/Winged helix DNA-binding domain"/>
    <property type="match status" value="1"/>
</dbReference>
<protein>
    <submittedName>
        <fullName evidence="5">GntR family transcriptional regulator</fullName>
    </submittedName>
</protein>
<keyword evidence="1" id="KW-0805">Transcription regulation</keyword>
<dbReference type="SMART" id="SM00895">
    <property type="entry name" value="FCD"/>
    <property type="match status" value="1"/>
</dbReference>
<keyword evidence="2" id="KW-0238">DNA-binding</keyword>